<accession>A0A5N6LR07</accession>
<keyword evidence="7 9" id="KW-0503">Monooxygenase</keyword>
<comment type="caution">
    <text evidence="10">The sequence shown here is derived from an EMBL/GenBank/DDBJ whole genome shotgun (WGS) entry which is preliminary data.</text>
</comment>
<evidence type="ECO:0000256" key="8">
    <source>
        <dbReference type="PIRSR" id="PIRSR602401-1"/>
    </source>
</evidence>
<feature type="binding site" description="axial binding residue" evidence="8">
    <location>
        <position position="428"/>
    </location>
    <ligand>
        <name>heme</name>
        <dbReference type="ChEBI" id="CHEBI:30413"/>
    </ligand>
    <ligandPart>
        <name>Fe</name>
        <dbReference type="ChEBI" id="CHEBI:18248"/>
    </ligandPart>
</feature>
<keyword evidence="4 8" id="KW-0479">Metal-binding</keyword>
<evidence type="ECO:0000256" key="3">
    <source>
        <dbReference type="ARBA" id="ARBA00022617"/>
    </source>
</evidence>
<dbReference type="GO" id="GO:0004497">
    <property type="term" value="F:monooxygenase activity"/>
    <property type="evidence" value="ECO:0007669"/>
    <property type="project" value="UniProtKB-KW"/>
</dbReference>
<dbReference type="Pfam" id="PF00067">
    <property type="entry name" value="p450"/>
    <property type="match status" value="1"/>
</dbReference>
<evidence type="ECO:0000256" key="9">
    <source>
        <dbReference type="RuleBase" id="RU000461"/>
    </source>
</evidence>
<keyword evidence="5 9" id="KW-0560">Oxidoreductase</keyword>
<dbReference type="FunFam" id="1.10.630.10:FF:000126">
    <property type="entry name" value="Predicted protein"/>
    <property type="match status" value="1"/>
</dbReference>
<evidence type="ECO:0000256" key="5">
    <source>
        <dbReference type="ARBA" id="ARBA00023002"/>
    </source>
</evidence>
<dbReference type="GO" id="GO:0016705">
    <property type="term" value="F:oxidoreductase activity, acting on paired donors, with incorporation or reduction of molecular oxygen"/>
    <property type="evidence" value="ECO:0007669"/>
    <property type="project" value="InterPro"/>
</dbReference>
<keyword evidence="6 8" id="KW-0408">Iron</keyword>
<dbReference type="OrthoDB" id="2789670at2759"/>
<organism evidence="10 11">
    <name type="scientific">Mikania micrantha</name>
    <name type="common">bitter vine</name>
    <dbReference type="NCBI Taxonomy" id="192012"/>
    <lineage>
        <taxon>Eukaryota</taxon>
        <taxon>Viridiplantae</taxon>
        <taxon>Streptophyta</taxon>
        <taxon>Embryophyta</taxon>
        <taxon>Tracheophyta</taxon>
        <taxon>Spermatophyta</taxon>
        <taxon>Magnoliopsida</taxon>
        <taxon>eudicotyledons</taxon>
        <taxon>Gunneridae</taxon>
        <taxon>Pentapetalae</taxon>
        <taxon>asterids</taxon>
        <taxon>campanulids</taxon>
        <taxon>Asterales</taxon>
        <taxon>Asteraceae</taxon>
        <taxon>Asteroideae</taxon>
        <taxon>Heliantheae alliance</taxon>
        <taxon>Eupatorieae</taxon>
        <taxon>Mikania</taxon>
    </lineage>
</organism>
<comment type="cofactor">
    <cofactor evidence="1 8">
        <name>heme</name>
        <dbReference type="ChEBI" id="CHEBI:30413"/>
    </cofactor>
</comment>
<gene>
    <name evidence="10" type="ORF">E3N88_37390</name>
</gene>
<evidence type="ECO:0008006" key="12">
    <source>
        <dbReference type="Google" id="ProtNLM"/>
    </source>
</evidence>
<dbReference type="Proteomes" id="UP000326396">
    <property type="component" value="Linkage Group LG8"/>
</dbReference>
<dbReference type="AlphaFoldDB" id="A0A5N6LR07"/>
<proteinExistence type="inferred from homology"/>
<evidence type="ECO:0000256" key="2">
    <source>
        <dbReference type="ARBA" id="ARBA00010617"/>
    </source>
</evidence>
<evidence type="ECO:0000256" key="7">
    <source>
        <dbReference type="ARBA" id="ARBA00023033"/>
    </source>
</evidence>
<dbReference type="PRINTS" id="PR00385">
    <property type="entry name" value="P450"/>
</dbReference>
<evidence type="ECO:0000313" key="10">
    <source>
        <dbReference type="EMBL" id="KAD2804013.1"/>
    </source>
</evidence>
<dbReference type="SUPFAM" id="SSF48264">
    <property type="entry name" value="Cytochrome P450"/>
    <property type="match status" value="1"/>
</dbReference>
<keyword evidence="11" id="KW-1185">Reference proteome</keyword>
<name>A0A5N6LR07_9ASTR</name>
<dbReference type="GO" id="GO:0005506">
    <property type="term" value="F:iron ion binding"/>
    <property type="evidence" value="ECO:0007669"/>
    <property type="project" value="InterPro"/>
</dbReference>
<dbReference type="PANTHER" id="PTHR47951">
    <property type="entry name" value="OS08G0547900 PROTEIN"/>
    <property type="match status" value="1"/>
</dbReference>
<dbReference type="EMBL" id="SZYD01000018">
    <property type="protein sequence ID" value="KAD2804013.1"/>
    <property type="molecule type" value="Genomic_DNA"/>
</dbReference>
<dbReference type="InterPro" id="IPR002401">
    <property type="entry name" value="Cyt_P450_E_grp-I"/>
</dbReference>
<reference evidence="10 11" key="1">
    <citation type="submission" date="2019-05" db="EMBL/GenBank/DDBJ databases">
        <title>Mikania micrantha, genome provides insights into the molecular mechanism of rapid growth.</title>
        <authorList>
            <person name="Liu B."/>
        </authorList>
    </citation>
    <scope>NUCLEOTIDE SEQUENCE [LARGE SCALE GENOMIC DNA]</scope>
    <source>
        <strain evidence="10">NLD-2019</strain>
        <tissue evidence="10">Leaf</tissue>
    </source>
</reference>
<evidence type="ECO:0000256" key="1">
    <source>
        <dbReference type="ARBA" id="ARBA00001971"/>
    </source>
</evidence>
<dbReference type="InterPro" id="IPR036396">
    <property type="entry name" value="Cyt_P450_sf"/>
</dbReference>
<evidence type="ECO:0000313" key="11">
    <source>
        <dbReference type="Proteomes" id="UP000326396"/>
    </source>
</evidence>
<dbReference type="InterPro" id="IPR017972">
    <property type="entry name" value="Cyt_P450_CS"/>
</dbReference>
<dbReference type="PANTHER" id="PTHR47951:SF7">
    <property type="entry name" value="FLAVONOID 3',5'-HYDROXYLASE-LIKE ISOFORM X1"/>
    <property type="match status" value="1"/>
</dbReference>
<keyword evidence="3 8" id="KW-0349">Heme</keyword>
<evidence type="ECO:0000256" key="4">
    <source>
        <dbReference type="ARBA" id="ARBA00022723"/>
    </source>
</evidence>
<evidence type="ECO:0000256" key="6">
    <source>
        <dbReference type="ARBA" id="ARBA00023004"/>
    </source>
</evidence>
<dbReference type="Gene3D" id="1.10.630.10">
    <property type="entry name" value="Cytochrome P450"/>
    <property type="match status" value="1"/>
</dbReference>
<protein>
    <recommendedName>
        <fullName evidence="12">Cytochrome P450</fullName>
    </recommendedName>
</protein>
<comment type="similarity">
    <text evidence="2 9">Belongs to the cytochrome P450 family.</text>
</comment>
<dbReference type="InterPro" id="IPR001128">
    <property type="entry name" value="Cyt_P450"/>
</dbReference>
<dbReference type="PRINTS" id="PR00463">
    <property type="entry name" value="EP450I"/>
</dbReference>
<dbReference type="GO" id="GO:0020037">
    <property type="term" value="F:heme binding"/>
    <property type="evidence" value="ECO:0007669"/>
    <property type="project" value="InterPro"/>
</dbReference>
<dbReference type="PROSITE" id="PS00086">
    <property type="entry name" value="CYTOCHROME_P450"/>
    <property type="match status" value="1"/>
</dbReference>
<sequence>MLLWYKLKRSSQLPPGPNSLPIVGYLPFLGPDLHKQLTNMAHTYGPIFKLRLGSKLHVVINTPELAKSITRDQDQTFANRNLSVAASVITYGGQDIVWSNNNSHWRKLRKIFVHEALSNKNLEACSSFRNDEVTKTIKNVFGRIGTAVDINQVSFLTESNVLTSMILGNTSPEVSLHLGAELQTVAQNINEIFGRSNLSDFFPSLAWLDLQRVERDMKKQLKMMDRIIERMIDERTKSNSMISHEGVHDHEGKKDFLQILLDLKNQEDGTPLDITHIKALLDVMIAGAETTATLIEWVLAEVMQNHDVMERVQKELEEIVGLNNMVEESHLSKLQYLDATIKETLRLHPVVPFLIPRSPSQDCTVGGYTVPKGSTVLLNVWSIHRDPRYWDNPLDFKPERFLACLETKKWYNGNNLNFFPFGSGRRLCPGLPLAEKMLMFISASLLHSFNWSLPHGEKHDLCEDFGITLRKKKPLIAIPSQRLSHVNLYV</sequence>